<protein>
    <recommendedName>
        <fullName evidence="4">Heparinase II/III-like C-terminal domain-containing protein</fullName>
    </recommendedName>
</protein>
<dbReference type="PANTHER" id="PTHR38045">
    <property type="entry name" value="CHROMOSOME 1, WHOLE GENOME SHOTGUN SEQUENCE"/>
    <property type="match status" value="1"/>
</dbReference>
<dbReference type="PANTHER" id="PTHR38045:SF1">
    <property type="entry name" value="HEPARINASE II_III-LIKE PROTEIN"/>
    <property type="match status" value="1"/>
</dbReference>
<dbReference type="Proteomes" id="UP000590740">
    <property type="component" value="Unassembled WGS sequence"/>
</dbReference>
<dbReference type="AlphaFoldDB" id="A0A7W8DJT5"/>
<dbReference type="GO" id="GO:0030313">
    <property type="term" value="C:cell envelope"/>
    <property type="evidence" value="ECO:0007669"/>
    <property type="project" value="UniProtKB-SubCell"/>
</dbReference>
<dbReference type="EMBL" id="JACHIG010000004">
    <property type="protein sequence ID" value="MBB5032508.1"/>
    <property type="molecule type" value="Genomic_DNA"/>
</dbReference>
<dbReference type="Gene3D" id="2.70.98.70">
    <property type="match status" value="1"/>
</dbReference>
<evidence type="ECO:0000256" key="2">
    <source>
        <dbReference type="SAM" id="MobiDB-lite"/>
    </source>
</evidence>
<reference evidence="5 6" key="1">
    <citation type="submission" date="2020-08" db="EMBL/GenBank/DDBJ databases">
        <title>Genomic Encyclopedia of Type Strains, Phase IV (KMG-IV): sequencing the most valuable type-strain genomes for metagenomic binning, comparative biology and taxonomic classification.</title>
        <authorList>
            <person name="Goeker M."/>
        </authorList>
    </citation>
    <scope>NUCLEOTIDE SEQUENCE [LARGE SCALE GENOMIC DNA]</scope>
    <source>
        <strain evidence="5 6">DSM 12252</strain>
    </source>
</reference>
<keyword evidence="6" id="KW-1185">Reference proteome</keyword>
<dbReference type="Pfam" id="PF07940">
    <property type="entry name" value="Hepar_II_III_C"/>
    <property type="match status" value="1"/>
</dbReference>
<feature type="region of interest" description="Disordered" evidence="2">
    <location>
        <begin position="94"/>
        <end position="127"/>
    </location>
</feature>
<feature type="region of interest" description="Disordered" evidence="2">
    <location>
        <begin position="315"/>
        <end position="354"/>
    </location>
</feature>
<feature type="compositionally biased region" description="Low complexity" evidence="2">
    <location>
        <begin position="98"/>
        <end position="111"/>
    </location>
</feature>
<feature type="compositionally biased region" description="Low complexity" evidence="2">
    <location>
        <begin position="329"/>
        <end position="345"/>
    </location>
</feature>
<sequence>MKTAPRFLTLASACLIAASSASAQLAEEYRMWTNTAGKQVEATLVSVDAAARSLKIKMKDGREFDVPIATLSPADFEYAKARYAAMQAAPAATPPAAMPAATTPAAAATPTPAAPPAAPTKGGAKAVAAKKPAPERPKLTVVPVAKFKAPSANDYLSGIAKVRPRLIHNAASWAALKGQIAADPVLAKIMEALKASGEDLLKDPELARINGDTGGEGPKAVYRMGLLGALHYGDGDLKWQERGVRELIALTDKVSFRDWHPELVDNVTDMVVATALGYDWFRTGLNAEQATGVRTYLAEKGIAALIAHLEGEEVPESAKGVSGGQTGTKSKAAPPKGQPKPQAKPDTGKLPPDSKQMAAASALLLSAICLVDEEPAIAKKAAEASAKIFGKGIVRFAPAGVWPEGLQAGETVMDYVAMLSQSLKSATATGKDLGISYLEGIPQFAVARMHMMGPTGQIFNFGDTKGAVSLRPWVTTWLCGVAGNPGIRAVAATGKQPVSASYFGQVGNFLYYNPHAAGDGTADSMDYSQPGGFVATSRSGWEKTDYFVAVKGGDNEDTTAQLDIGSFVLDAGGERWGIELGAEQDKAPGFEVKPGADRTKRFALYVENTLGQNTLVIDGNQQDQDAKASVLLGYSTPERGTAVVDMTKAYSKPAKDVHRGIMVVRGAKPYVVLQDDLVMKNTGSITWSMHTKAEISASGTTAKLTQGGKTLVATIVSPANATFSSAEPPEAATEQSRDLVREKVHVLKASVDGAKGPQSLCITFALDEAATHTATPVATWGAPKK</sequence>
<keyword evidence="3" id="KW-0732">Signal</keyword>
<evidence type="ECO:0000313" key="6">
    <source>
        <dbReference type="Proteomes" id="UP000590740"/>
    </source>
</evidence>
<feature type="signal peptide" evidence="3">
    <location>
        <begin position="1"/>
        <end position="23"/>
    </location>
</feature>
<proteinExistence type="predicted"/>
<name>A0A7W8DJT5_9BACT</name>
<feature type="domain" description="Heparinase II/III-like C-terminal" evidence="4">
    <location>
        <begin position="546"/>
        <end position="727"/>
    </location>
</feature>
<feature type="chain" id="PRO_5030986977" description="Heparinase II/III-like C-terminal domain-containing protein" evidence="3">
    <location>
        <begin position="24"/>
        <end position="785"/>
    </location>
</feature>
<evidence type="ECO:0000256" key="1">
    <source>
        <dbReference type="ARBA" id="ARBA00004196"/>
    </source>
</evidence>
<organism evidence="5 6">
    <name type="scientific">Prosthecobacter vanneervenii</name>
    <dbReference type="NCBI Taxonomy" id="48466"/>
    <lineage>
        <taxon>Bacteria</taxon>
        <taxon>Pseudomonadati</taxon>
        <taxon>Verrucomicrobiota</taxon>
        <taxon>Verrucomicrobiia</taxon>
        <taxon>Verrucomicrobiales</taxon>
        <taxon>Verrucomicrobiaceae</taxon>
        <taxon>Prosthecobacter</taxon>
    </lineage>
</organism>
<evidence type="ECO:0000256" key="3">
    <source>
        <dbReference type="SAM" id="SignalP"/>
    </source>
</evidence>
<comment type="caution">
    <text evidence="5">The sequence shown here is derived from an EMBL/GenBank/DDBJ whole genome shotgun (WGS) entry which is preliminary data.</text>
</comment>
<dbReference type="InterPro" id="IPR008929">
    <property type="entry name" value="Chondroitin_lyas"/>
</dbReference>
<dbReference type="RefSeq" id="WP_184339437.1">
    <property type="nucleotide sequence ID" value="NZ_JACHIG010000004.1"/>
</dbReference>
<gene>
    <name evidence="5" type="ORF">HNQ65_002090</name>
</gene>
<accession>A0A7W8DJT5</accession>
<dbReference type="InterPro" id="IPR012480">
    <property type="entry name" value="Hepar_II_III_C"/>
</dbReference>
<evidence type="ECO:0000259" key="4">
    <source>
        <dbReference type="Pfam" id="PF07940"/>
    </source>
</evidence>
<comment type="subcellular location">
    <subcellularLocation>
        <location evidence="1">Cell envelope</location>
    </subcellularLocation>
</comment>
<dbReference type="Gene3D" id="1.50.10.100">
    <property type="entry name" value="Chondroitin AC/alginate lyase"/>
    <property type="match status" value="1"/>
</dbReference>
<dbReference type="Gene3D" id="2.30.30.700">
    <property type="entry name" value="SLA1 homology domain 1"/>
    <property type="match status" value="1"/>
</dbReference>
<dbReference type="GO" id="GO:0016829">
    <property type="term" value="F:lyase activity"/>
    <property type="evidence" value="ECO:0007669"/>
    <property type="project" value="InterPro"/>
</dbReference>
<evidence type="ECO:0000313" key="5">
    <source>
        <dbReference type="EMBL" id="MBB5032508.1"/>
    </source>
</evidence>